<feature type="domain" description="RNA-binding S4" evidence="4">
    <location>
        <begin position="3"/>
        <end position="68"/>
    </location>
</feature>
<dbReference type="SMART" id="SM00363">
    <property type="entry name" value="S4"/>
    <property type="match status" value="1"/>
</dbReference>
<evidence type="ECO:0000256" key="1">
    <source>
        <dbReference type="ARBA" id="ARBA00022884"/>
    </source>
</evidence>
<gene>
    <name evidence="5" type="ORF">IAC59_07230</name>
</gene>
<dbReference type="SUPFAM" id="SSF53335">
    <property type="entry name" value="S-adenosyl-L-methionine-dependent methyltransferases"/>
    <property type="match status" value="1"/>
</dbReference>
<dbReference type="GO" id="GO:0032259">
    <property type="term" value="P:methylation"/>
    <property type="evidence" value="ECO:0007669"/>
    <property type="project" value="UniProtKB-KW"/>
</dbReference>
<dbReference type="PIRSF" id="PIRSF005578">
    <property type="entry name" value="TlyA"/>
    <property type="match status" value="1"/>
</dbReference>
<organism evidence="5 6">
    <name type="scientific">Candidatus Fimadaptatus faecigallinarum</name>
    <dbReference type="NCBI Taxonomy" id="2840814"/>
    <lineage>
        <taxon>Bacteria</taxon>
        <taxon>Bacillati</taxon>
        <taxon>Bacillota</taxon>
        <taxon>Clostridia</taxon>
        <taxon>Eubacteriales</taxon>
        <taxon>Candidatus Fimadaptatus</taxon>
    </lineage>
</organism>
<proteinExistence type="inferred from homology"/>
<comment type="caution">
    <text evidence="5">The sequence shown here is derived from an EMBL/GenBank/DDBJ whole genome shotgun (WGS) entry which is preliminary data.</text>
</comment>
<evidence type="ECO:0000256" key="2">
    <source>
        <dbReference type="ARBA" id="ARBA00029460"/>
    </source>
</evidence>
<keyword evidence="5" id="KW-0489">Methyltransferase</keyword>
<dbReference type="NCBIfam" id="TIGR00478">
    <property type="entry name" value="tly"/>
    <property type="match status" value="1"/>
</dbReference>
<dbReference type="CDD" id="cd00165">
    <property type="entry name" value="S4"/>
    <property type="match status" value="1"/>
</dbReference>
<keyword evidence="5" id="KW-0808">Transferase</keyword>
<evidence type="ECO:0000256" key="3">
    <source>
        <dbReference type="PROSITE-ProRule" id="PRU00182"/>
    </source>
</evidence>
<dbReference type="PROSITE" id="PS50889">
    <property type="entry name" value="S4"/>
    <property type="match status" value="1"/>
</dbReference>
<dbReference type="GO" id="GO:0008168">
    <property type="term" value="F:methyltransferase activity"/>
    <property type="evidence" value="ECO:0007669"/>
    <property type="project" value="UniProtKB-KW"/>
</dbReference>
<sequence length="266" mass="29250">MTERLDQALVKRGMAESRERAQALIMEGRVYIFENKALKPSQKVSEQDELTIRGELNPYVSRGGHKLARAMEAFGVDARGVAALDIGASTGGFTDVLLRAGARKVYAIDVGYGQLAYKLRSDERVVVMERTNARYIEPAMFADVPELGVTDVSFISLKLILPPALKIVRDRFVALIKPQFEAGRERVGKKGVVRDPQVHQDVVRSIVEFVPELGWHVQGLDYSPITGPEGNIEFLCDIVPGAEGSLDVGVIPELVARAHEALDKRG</sequence>
<dbReference type="InterPro" id="IPR004538">
    <property type="entry name" value="Hemolysin_A/TlyA"/>
</dbReference>
<dbReference type="InterPro" id="IPR047048">
    <property type="entry name" value="TlyA"/>
</dbReference>
<reference evidence="5" key="1">
    <citation type="submission" date="2020-10" db="EMBL/GenBank/DDBJ databases">
        <authorList>
            <person name="Gilroy R."/>
        </authorList>
    </citation>
    <scope>NUCLEOTIDE SEQUENCE</scope>
    <source>
        <strain evidence="5">ChiSxjej2B14-8506</strain>
    </source>
</reference>
<dbReference type="PANTHER" id="PTHR32319">
    <property type="entry name" value="BACTERIAL HEMOLYSIN-LIKE PROTEIN"/>
    <property type="match status" value="1"/>
</dbReference>
<dbReference type="InterPro" id="IPR002942">
    <property type="entry name" value="S4_RNA-bd"/>
</dbReference>
<dbReference type="Proteomes" id="UP000824123">
    <property type="component" value="Unassembled WGS sequence"/>
</dbReference>
<keyword evidence="1 3" id="KW-0694">RNA-binding</keyword>
<dbReference type="Gene3D" id="3.40.50.150">
    <property type="entry name" value="Vaccinia Virus protein VP39"/>
    <property type="match status" value="1"/>
</dbReference>
<comment type="similarity">
    <text evidence="2">Belongs to the TlyA family.</text>
</comment>
<dbReference type="Pfam" id="PF01479">
    <property type="entry name" value="S4"/>
    <property type="match status" value="1"/>
</dbReference>
<dbReference type="PANTHER" id="PTHR32319:SF0">
    <property type="entry name" value="BACTERIAL HEMOLYSIN-LIKE PROTEIN"/>
    <property type="match status" value="1"/>
</dbReference>
<evidence type="ECO:0000259" key="4">
    <source>
        <dbReference type="SMART" id="SM00363"/>
    </source>
</evidence>
<evidence type="ECO:0000313" key="6">
    <source>
        <dbReference type="Proteomes" id="UP000824123"/>
    </source>
</evidence>
<dbReference type="InterPro" id="IPR002877">
    <property type="entry name" value="RNA_MeTrfase_FtsJ_dom"/>
</dbReference>
<dbReference type="Gene3D" id="3.10.290.10">
    <property type="entry name" value="RNA-binding S4 domain"/>
    <property type="match status" value="1"/>
</dbReference>
<dbReference type="AlphaFoldDB" id="A0A9D1LS85"/>
<dbReference type="SUPFAM" id="SSF55174">
    <property type="entry name" value="Alpha-L RNA-binding motif"/>
    <property type="match status" value="1"/>
</dbReference>
<accession>A0A9D1LS85</accession>
<evidence type="ECO:0000313" key="5">
    <source>
        <dbReference type="EMBL" id="HIU47037.1"/>
    </source>
</evidence>
<dbReference type="InterPro" id="IPR029063">
    <property type="entry name" value="SAM-dependent_MTases_sf"/>
</dbReference>
<dbReference type="Pfam" id="PF01728">
    <property type="entry name" value="FtsJ"/>
    <property type="match status" value="1"/>
</dbReference>
<dbReference type="InterPro" id="IPR036986">
    <property type="entry name" value="S4_RNA-bd_sf"/>
</dbReference>
<protein>
    <submittedName>
        <fullName evidence="5">TlyA family RNA methyltransferase</fullName>
    </submittedName>
</protein>
<reference evidence="5" key="2">
    <citation type="journal article" date="2021" name="PeerJ">
        <title>Extensive microbial diversity within the chicken gut microbiome revealed by metagenomics and culture.</title>
        <authorList>
            <person name="Gilroy R."/>
            <person name="Ravi A."/>
            <person name="Getino M."/>
            <person name="Pursley I."/>
            <person name="Horton D.L."/>
            <person name="Alikhan N.F."/>
            <person name="Baker D."/>
            <person name="Gharbi K."/>
            <person name="Hall N."/>
            <person name="Watson M."/>
            <person name="Adriaenssens E.M."/>
            <person name="Foster-Nyarko E."/>
            <person name="Jarju S."/>
            <person name="Secka A."/>
            <person name="Antonio M."/>
            <person name="Oren A."/>
            <person name="Chaudhuri R.R."/>
            <person name="La Ragione R."/>
            <person name="Hildebrand F."/>
            <person name="Pallen M.J."/>
        </authorList>
    </citation>
    <scope>NUCLEOTIDE SEQUENCE</scope>
    <source>
        <strain evidence="5">ChiSxjej2B14-8506</strain>
    </source>
</reference>
<name>A0A9D1LS85_9FIRM</name>
<dbReference type="GO" id="GO:0003723">
    <property type="term" value="F:RNA binding"/>
    <property type="evidence" value="ECO:0007669"/>
    <property type="project" value="UniProtKB-KW"/>
</dbReference>
<dbReference type="EMBL" id="DVNK01000043">
    <property type="protein sequence ID" value="HIU47037.1"/>
    <property type="molecule type" value="Genomic_DNA"/>
</dbReference>